<feature type="domain" description="CCHC-type" evidence="3">
    <location>
        <begin position="286"/>
        <end position="301"/>
    </location>
</feature>
<dbReference type="Pfam" id="PF00098">
    <property type="entry name" value="zf-CCHC"/>
    <property type="match status" value="1"/>
</dbReference>
<dbReference type="SUPFAM" id="SSF57756">
    <property type="entry name" value="Retrovirus zinc finger-like domains"/>
    <property type="match status" value="1"/>
</dbReference>
<dbReference type="SMART" id="SM00343">
    <property type="entry name" value="ZnF_C2HC"/>
    <property type="match status" value="2"/>
</dbReference>
<dbReference type="GO" id="GO:0008270">
    <property type="term" value="F:zinc ion binding"/>
    <property type="evidence" value="ECO:0007669"/>
    <property type="project" value="UniProtKB-KW"/>
</dbReference>
<dbReference type="Gene3D" id="4.10.60.10">
    <property type="entry name" value="Zinc finger, CCHC-type"/>
    <property type="match status" value="1"/>
</dbReference>
<dbReference type="InterPro" id="IPR036875">
    <property type="entry name" value="Znf_CCHC_sf"/>
</dbReference>
<feature type="compositionally biased region" description="Low complexity" evidence="2">
    <location>
        <begin position="119"/>
        <end position="134"/>
    </location>
</feature>
<comment type="caution">
    <text evidence="4">The sequence shown here is derived from an EMBL/GenBank/DDBJ whole genome shotgun (WGS) entry which is preliminary data.</text>
</comment>
<dbReference type="GO" id="GO:0003676">
    <property type="term" value="F:nucleic acid binding"/>
    <property type="evidence" value="ECO:0007669"/>
    <property type="project" value="InterPro"/>
</dbReference>
<reference evidence="4" key="1">
    <citation type="submission" date="2021-03" db="EMBL/GenBank/DDBJ databases">
        <authorList>
            <person name="Bekaert M."/>
        </authorList>
    </citation>
    <scope>NUCLEOTIDE SEQUENCE</scope>
</reference>
<keyword evidence="1" id="KW-0479">Metal-binding</keyword>
<evidence type="ECO:0000313" key="4">
    <source>
        <dbReference type="EMBL" id="CAG2253585.1"/>
    </source>
</evidence>
<dbReference type="EMBL" id="CAJPWZ010003154">
    <property type="protein sequence ID" value="CAG2253585.1"/>
    <property type="molecule type" value="Genomic_DNA"/>
</dbReference>
<proteinExistence type="predicted"/>
<keyword evidence="1" id="KW-0862">Zinc</keyword>
<name>A0A8S3VA97_MYTED</name>
<evidence type="ECO:0000256" key="1">
    <source>
        <dbReference type="PROSITE-ProRule" id="PRU00047"/>
    </source>
</evidence>
<dbReference type="OrthoDB" id="3863715at2759"/>
<sequence length="484" mass="54902">MSFVGRDDGYLNEYEICITPEVYEDPDCAVELSYRESHDGTPLEKYTCYDKPTTKYCGEQDEYMYIYLKSKSSRNRQNVQVKLTVEAVMTYNLRMDNFSQLMHHNQQKLCSTTNRKLSHSTTTGSQPTQQTGNGHTPSAPANLRVAAKLLKGMWRIYPDSETDRDTLITKGLVLRKKLLKIYTRNPNSKVYDHDNPHHWRVRVKNIPCSAEDGQIMRAVENLGGTVHSLDRERLRVDGLLTNCQTGDRILYCEPMEKVLPRTLKIGKYMAVVTQRTEKTDSSQLTCNKCLQTGHVLRECPNEWVCTTCNNPGHKKAECPNFETVIAHAQEHPVNVNNASMHESENSTSENEIHPELKTNTEKMGTTNQSPSFMQNFNVTSASFSYNASNKKDAALIMNEPEHQGISASKHNNEIKKAKAKKKSGKTQQLNKDNEDNPNQSTLFFHFQGNNNVGTPDGRKDKRAATTPTDQIHERTSNIQKPKGP</sequence>
<feature type="region of interest" description="Disordered" evidence="2">
    <location>
        <begin position="403"/>
        <end position="484"/>
    </location>
</feature>
<feature type="region of interest" description="Disordered" evidence="2">
    <location>
        <begin position="109"/>
        <end position="140"/>
    </location>
</feature>
<feature type="domain" description="CCHC-type" evidence="3">
    <location>
        <begin position="305"/>
        <end position="320"/>
    </location>
</feature>
<dbReference type="InterPro" id="IPR001878">
    <property type="entry name" value="Znf_CCHC"/>
</dbReference>
<feature type="compositionally biased region" description="Polar residues" evidence="2">
    <location>
        <begin position="425"/>
        <end position="453"/>
    </location>
</feature>
<keyword evidence="1" id="KW-0863">Zinc-finger</keyword>
<protein>
    <submittedName>
        <fullName evidence="4">CNBP</fullName>
    </submittedName>
</protein>
<evidence type="ECO:0000313" key="5">
    <source>
        <dbReference type="Proteomes" id="UP000683360"/>
    </source>
</evidence>
<dbReference type="Proteomes" id="UP000683360">
    <property type="component" value="Unassembled WGS sequence"/>
</dbReference>
<keyword evidence="5" id="KW-1185">Reference proteome</keyword>
<accession>A0A8S3VA97</accession>
<dbReference type="AlphaFoldDB" id="A0A8S3VA97"/>
<evidence type="ECO:0000256" key="2">
    <source>
        <dbReference type="SAM" id="MobiDB-lite"/>
    </source>
</evidence>
<gene>
    <name evidence="4" type="ORF">MEDL_65076</name>
</gene>
<organism evidence="4 5">
    <name type="scientific">Mytilus edulis</name>
    <name type="common">Blue mussel</name>
    <dbReference type="NCBI Taxonomy" id="6550"/>
    <lineage>
        <taxon>Eukaryota</taxon>
        <taxon>Metazoa</taxon>
        <taxon>Spiralia</taxon>
        <taxon>Lophotrochozoa</taxon>
        <taxon>Mollusca</taxon>
        <taxon>Bivalvia</taxon>
        <taxon>Autobranchia</taxon>
        <taxon>Pteriomorphia</taxon>
        <taxon>Mytilida</taxon>
        <taxon>Mytiloidea</taxon>
        <taxon>Mytilidae</taxon>
        <taxon>Mytilinae</taxon>
        <taxon>Mytilus</taxon>
    </lineage>
</organism>
<evidence type="ECO:0000259" key="3">
    <source>
        <dbReference type="PROSITE" id="PS50158"/>
    </source>
</evidence>
<dbReference type="PROSITE" id="PS50158">
    <property type="entry name" value="ZF_CCHC"/>
    <property type="match status" value="2"/>
</dbReference>